<dbReference type="GO" id="GO:0006629">
    <property type="term" value="P:lipid metabolic process"/>
    <property type="evidence" value="ECO:0007669"/>
    <property type="project" value="InterPro"/>
</dbReference>
<dbReference type="SUPFAM" id="SSF53474">
    <property type="entry name" value="alpha/beta-Hydrolases"/>
    <property type="match status" value="1"/>
</dbReference>
<dbReference type="AlphaFoldDB" id="A0A836EG58"/>
<evidence type="ECO:0000313" key="2">
    <source>
        <dbReference type="EMBL" id="KAG5306074.1"/>
    </source>
</evidence>
<comment type="caution">
    <text evidence="2">The sequence shown here is derived from an EMBL/GenBank/DDBJ whole genome shotgun (WGS) entry which is preliminary data.</text>
</comment>
<feature type="non-terminal residue" evidence="2">
    <location>
        <position position="1"/>
    </location>
</feature>
<keyword evidence="3" id="KW-1185">Reference proteome</keyword>
<feature type="chain" id="PRO_5032514959" evidence="1">
    <location>
        <begin position="20"/>
        <end position="418"/>
    </location>
</feature>
<dbReference type="EMBL" id="JAANHZ010000856">
    <property type="protein sequence ID" value="KAG5306074.1"/>
    <property type="molecule type" value="Genomic_DNA"/>
</dbReference>
<sequence length="418" mass="47530">MRLAALLSVIIVLSPTTQLVRPWHVKTKQISPVILVPGDGGSQVEARINKSSVVHYICAKISNDYFNLWLNMELLVPVVIDCFIDNLKLNYDNVTRTTSNQPGVDIRIPGWGNPFVVEYIDPSRASPGSYFKDIGNMLVNDLGYIRNLSIRGAPYDFRKGPSENEEFFAKLKTLVEETYIMNNNTPVTLLVHSMGGPMTLIMLQRQSQKWKDKYINAFITLSAVWAGSIKAVKVFAIGDDLGAYFLRESVLRDEQITSPSLGWLLPSKLLWKDTEILVQSDQKNYTLSNLQQYFIDIDVPNAWEFRKDNEKYQLDFTAPGVEVHCLYGNKVDTVENHLQFIFIFCRLYYKPGTSINGYPKLIVGDGDGTVNIRSLEACTLWQRSQVQKIYNQSFPGIDHTEILRNRDVLAYIKAVLKV</sequence>
<organism evidence="2 3">
    <name type="scientific">Acromyrmex insinuator</name>
    <dbReference type="NCBI Taxonomy" id="230686"/>
    <lineage>
        <taxon>Eukaryota</taxon>
        <taxon>Metazoa</taxon>
        <taxon>Ecdysozoa</taxon>
        <taxon>Arthropoda</taxon>
        <taxon>Hexapoda</taxon>
        <taxon>Insecta</taxon>
        <taxon>Pterygota</taxon>
        <taxon>Neoptera</taxon>
        <taxon>Endopterygota</taxon>
        <taxon>Hymenoptera</taxon>
        <taxon>Apocrita</taxon>
        <taxon>Aculeata</taxon>
        <taxon>Formicoidea</taxon>
        <taxon>Formicidae</taxon>
        <taxon>Myrmicinae</taxon>
        <taxon>Acromyrmex</taxon>
    </lineage>
</organism>
<dbReference type="Proteomes" id="UP000667349">
    <property type="component" value="Unassembled WGS sequence"/>
</dbReference>
<dbReference type="PANTHER" id="PTHR11440">
    <property type="entry name" value="LECITHIN-CHOLESTEROL ACYLTRANSFERASE-RELATED"/>
    <property type="match status" value="1"/>
</dbReference>
<feature type="non-terminal residue" evidence="2">
    <location>
        <position position="418"/>
    </location>
</feature>
<evidence type="ECO:0000256" key="1">
    <source>
        <dbReference type="SAM" id="SignalP"/>
    </source>
</evidence>
<dbReference type="InterPro" id="IPR003386">
    <property type="entry name" value="LACT/PDAT_acylTrfase"/>
</dbReference>
<accession>A0A836EG58</accession>
<keyword evidence="1" id="KW-0732">Signal</keyword>
<name>A0A836EG58_9HYME</name>
<evidence type="ECO:0000313" key="3">
    <source>
        <dbReference type="Proteomes" id="UP000667349"/>
    </source>
</evidence>
<gene>
    <name evidence="2" type="primary">Pla2g15</name>
    <name evidence="2" type="ORF">G6Z75_0007733</name>
</gene>
<dbReference type="GO" id="GO:0008374">
    <property type="term" value="F:O-acyltransferase activity"/>
    <property type="evidence" value="ECO:0007669"/>
    <property type="project" value="InterPro"/>
</dbReference>
<dbReference type="InterPro" id="IPR029058">
    <property type="entry name" value="AB_hydrolase_fold"/>
</dbReference>
<proteinExistence type="predicted"/>
<dbReference type="Gene3D" id="3.40.50.1820">
    <property type="entry name" value="alpha/beta hydrolase"/>
    <property type="match status" value="2"/>
</dbReference>
<dbReference type="Pfam" id="PF02450">
    <property type="entry name" value="LCAT"/>
    <property type="match status" value="2"/>
</dbReference>
<feature type="signal peptide" evidence="1">
    <location>
        <begin position="1"/>
        <end position="19"/>
    </location>
</feature>
<protein>
    <submittedName>
        <fullName evidence="2">PAG15 phospholipase</fullName>
    </submittedName>
</protein>
<reference evidence="2" key="1">
    <citation type="submission" date="2020-02" db="EMBL/GenBank/DDBJ databases">
        <title>Relaxed selection underlies rapid genomic changes in the transitions from sociality to social parasitism in ants.</title>
        <authorList>
            <person name="Bi X."/>
        </authorList>
    </citation>
    <scope>NUCLEOTIDE SEQUENCE</scope>
    <source>
        <strain evidence="2">BGI-DK2013a</strain>
        <tissue evidence="2">Whole body</tissue>
    </source>
</reference>